<keyword evidence="2 4" id="KW-0479">Metal-binding</keyword>
<dbReference type="Pfam" id="PF03171">
    <property type="entry name" value="2OG-FeII_Oxy"/>
    <property type="match status" value="1"/>
</dbReference>
<dbReference type="PANTHER" id="PTHR47991">
    <property type="entry name" value="OXOGLUTARATE/IRON-DEPENDENT DIOXYGENASE"/>
    <property type="match status" value="1"/>
</dbReference>
<dbReference type="EMBL" id="CM026433">
    <property type="protein sequence ID" value="KAG0553884.1"/>
    <property type="molecule type" value="Genomic_DNA"/>
</dbReference>
<proteinExistence type="inferred from homology"/>
<dbReference type="Proteomes" id="UP000822688">
    <property type="component" value="Chromosome 12"/>
</dbReference>
<dbReference type="AlphaFoldDB" id="A0A8T0G615"/>
<dbReference type="Pfam" id="PF14226">
    <property type="entry name" value="DIOX_N"/>
    <property type="match status" value="1"/>
</dbReference>
<dbReference type="GO" id="GO:0046872">
    <property type="term" value="F:metal ion binding"/>
    <property type="evidence" value="ECO:0007669"/>
    <property type="project" value="UniProtKB-KW"/>
</dbReference>
<comment type="caution">
    <text evidence="6">The sequence shown here is derived from an EMBL/GenBank/DDBJ whole genome shotgun (WGS) entry which is preliminary data.</text>
</comment>
<gene>
    <name evidence="6" type="ORF">KC19_12G046400</name>
</gene>
<keyword evidence="4" id="KW-0560">Oxidoreductase</keyword>
<name>A0A8T0G615_CERPU</name>
<evidence type="ECO:0000256" key="2">
    <source>
        <dbReference type="ARBA" id="ARBA00022723"/>
    </source>
</evidence>
<evidence type="ECO:0000259" key="5">
    <source>
        <dbReference type="PROSITE" id="PS51471"/>
    </source>
</evidence>
<protein>
    <recommendedName>
        <fullName evidence="5">Fe2OG dioxygenase domain-containing protein</fullName>
    </recommendedName>
</protein>
<dbReference type="SUPFAM" id="SSF51197">
    <property type="entry name" value="Clavaminate synthase-like"/>
    <property type="match status" value="1"/>
</dbReference>
<dbReference type="FunFam" id="2.60.120.330:FF:000079">
    <property type="entry name" value="Protein SRG1"/>
    <property type="match status" value="1"/>
</dbReference>
<evidence type="ECO:0000313" key="7">
    <source>
        <dbReference type="Proteomes" id="UP000822688"/>
    </source>
</evidence>
<dbReference type="PROSITE" id="PS51471">
    <property type="entry name" value="FE2OG_OXY"/>
    <property type="match status" value="1"/>
</dbReference>
<accession>A0A8T0G615</accession>
<dbReference type="InterPro" id="IPR026992">
    <property type="entry name" value="DIOX_N"/>
</dbReference>
<dbReference type="Gene3D" id="2.60.120.330">
    <property type="entry name" value="B-lactam Antibiotic, Isopenicillin N Synthase, Chain"/>
    <property type="match status" value="1"/>
</dbReference>
<dbReference type="GO" id="GO:0016491">
    <property type="term" value="F:oxidoreductase activity"/>
    <property type="evidence" value="ECO:0007669"/>
    <property type="project" value="UniProtKB-KW"/>
</dbReference>
<comment type="similarity">
    <text evidence="1 4">Belongs to the iron/ascorbate-dependent oxidoreductase family.</text>
</comment>
<keyword evidence="3 4" id="KW-0408">Iron</keyword>
<organism evidence="6 7">
    <name type="scientific">Ceratodon purpureus</name>
    <name type="common">Fire moss</name>
    <name type="synonym">Dicranum purpureum</name>
    <dbReference type="NCBI Taxonomy" id="3225"/>
    <lineage>
        <taxon>Eukaryota</taxon>
        <taxon>Viridiplantae</taxon>
        <taxon>Streptophyta</taxon>
        <taxon>Embryophyta</taxon>
        <taxon>Bryophyta</taxon>
        <taxon>Bryophytina</taxon>
        <taxon>Bryopsida</taxon>
        <taxon>Dicranidae</taxon>
        <taxon>Pseudoditrichales</taxon>
        <taxon>Ditrichaceae</taxon>
        <taxon>Ceratodon</taxon>
    </lineage>
</organism>
<dbReference type="InterPro" id="IPR050295">
    <property type="entry name" value="Plant_2OG-oxidoreductases"/>
</dbReference>
<sequence>MPSERVTLQELVENGHLDTVPDDYLVSEQDRVKFEDYSCDARELPVIDMVGVEGERRDLVVQQIRSVCEEWGFFQVKNHGVSLPLMKRMQQEIREFFDLPYEEKNKIRARFDGHVLPDEGYSDRFGLKEGSANWSDRLRLYTLPASSRRYELWPKHSPSFRETLEEYCEEQDKLMSRISELISEGLGLETSYLNDYFAGKYQQQLQVNYYPPCPQPDVTMGLRKHSDNNLLTLILQDSTPGLQVKKDGQWITVKPMEDWFVVNVGDQIEILSNGRYTSAEHRAFVSSKPRMSIATFSMPSNETVVGPILELLGTEEQPKYRAISFSEFKDSFYYTGWATAPTGKGHLKHLLISQD</sequence>
<evidence type="ECO:0000313" key="6">
    <source>
        <dbReference type="EMBL" id="KAG0553884.1"/>
    </source>
</evidence>
<dbReference type="InterPro" id="IPR005123">
    <property type="entry name" value="Oxoglu/Fe-dep_dioxygenase_dom"/>
</dbReference>
<feature type="domain" description="Fe2OG dioxygenase" evidence="5">
    <location>
        <begin position="201"/>
        <end position="299"/>
    </location>
</feature>
<evidence type="ECO:0000256" key="4">
    <source>
        <dbReference type="RuleBase" id="RU003682"/>
    </source>
</evidence>
<keyword evidence="7" id="KW-1185">Reference proteome</keyword>
<reference evidence="6" key="1">
    <citation type="submission" date="2020-06" db="EMBL/GenBank/DDBJ databases">
        <title>WGS assembly of Ceratodon purpureus strain R40.</title>
        <authorList>
            <person name="Carey S.B."/>
            <person name="Jenkins J."/>
            <person name="Shu S."/>
            <person name="Lovell J.T."/>
            <person name="Sreedasyam A."/>
            <person name="Maumus F."/>
            <person name="Tiley G.P."/>
            <person name="Fernandez-Pozo N."/>
            <person name="Barry K."/>
            <person name="Chen C."/>
            <person name="Wang M."/>
            <person name="Lipzen A."/>
            <person name="Daum C."/>
            <person name="Saski C.A."/>
            <person name="Payton A.C."/>
            <person name="Mcbreen J.C."/>
            <person name="Conrad R.E."/>
            <person name="Kollar L.M."/>
            <person name="Olsson S."/>
            <person name="Huttunen S."/>
            <person name="Landis J.B."/>
            <person name="Wickett N.J."/>
            <person name="Johnson M.G."/>
            <person name="Rensing S.A."/>
            <person name="Grimwood J."/>
            <person name="Schmutz J."/>
            <person name="Mcdaniel S.F."/>
        </authorList>
    </citation>
    <scope>NUCLEOTIDE SEQUENCE</scope>
    <source>
        <strain evidence="6">R40</strain>
    </source>
</reference>
<dbReference type="InterPro" id="IPR027443">
    <property type="entry name" value="IPNS-like_sf"/>
</dbReference>
<dbReference type="PRINTS" id="PR00682">
    <property type="entry name" value="IPNSYNTHASE"/>
</dbReference>
<evidence type="ECO:0000256" key="3">
    <source>
        <dbReference type="ARBA" id="ARBA00023004"/>
    </source>
</evidence>
<evidence type="ECO:0000256" key="1">
    <source>
        <dbReference type="ARBA" id="ARBA00008056"/>
    </source>
</evidence>
<dbReference type="InterPro" id="IPR044861">
    <property type="entry name" value="IPNS-like_FE2OG_OXY"/>
</dbReference>